<name>A0A226CWK8_FOLCA</name>
<evidence type="ECO:0000313" key="1">
    <source>
        <dbReference type="EMBL" id="OXA37150.1"/>
    </source>
</evidence>
<reference evidence="1 2" key="1">
    <citation type="submission" date="2015-12" db="EMBL/GenBank/DDBJ databases">
        <title>The genome of Folsomia candida.</title>
        <authorList>
            <person name="Faddeeva A."/>
            <person name="Derks M.F."/>
            <person name="Anvar Y."/>
            <person name="Smit S."/>
            <person name="Van Straalen N."/>
            <person name="Roelofs D."/>
        </authorList>
    </citation>
    <scope>NUCLEOTIDE SEQUENCE [LARGE SCALE GENOMIC DNA]</scope>
    <source>
        <strain evidence="1 2">VU population</strain>
        <tissue evidence="1">Whole body</tissue>
    </source>
</reference>
<proteinExistence type="predicted"/>
<dbReference type="Proteomes" id="UP000198287">
    <property type="component" value="Unassembled WGS sequence"/>
</dbReference>
<sequence length="553" mass="63089">MAPGSHLHIVTDQHNLDANIPVDLKIQTPNTFYNMAYQQNDSEALQPAPRISQRSVKASSILNMVVILILSPEFQNTEEFAGKLTHGVNSARYLLRGSNIFGKSPYYKNSYPMFWLTSQPPLSAEYFPSQSFFTRRVEREPVHAVYTTVFIVEVNKYSDSRLILVCGHCSVNNGVKLIIAGFHDRMRKIVEILAPVQLIVAGQGDTVSAYVSKGCINEIQRGNPAISEITRTGFLCGSNLTIFYYYVYTLQTTTHPVIYDEGYTDVGNLEPNANSCPRSVWSNTTIYRENSFRKLDADHEFRLISSPTSAAGFLYLVNLFGRAAAPARFSKMKERGLCLTKFVTKLEEFAFWRHPTLMITRTSAHLLAGFDSTMQKLLSKELPDSYEDVLAYSLLFPYDREYLPDDWVSRLNDTQLETVFEEELLKCGRTAWVDHTVPLKEKFDHLSRHYYWKKFFMGKHPFLRRMRGLQLHNEGISRLGRRISAFVESGCYHYQQTLLSKLGSSKMSNHTKDKLAKMSRPSLFEPLNLSKSISTYGGSWVCNLSDNCKKNYG</sequence>
<protein>
    <submittedName>
        <fullName evidence="1">Uncharacterized protein</fullName>
    </submittedName>
</protein>
<dbReference type="EMBL" id="LNIX01000064">
    <property type="protein sequence ID" value="OXA37150.1"/>
    <property type="molecule type" value="Genomic_DNA"/>
</dbReference>
<gene>
    <name evidence="1" type="ORF">Fcan01_28079</name>
</gene>
<comment type="caution">
    <text evidence="1">The sequence shown here is derived from an EMBL/GenBank/DDBJ whole genome shotgun (WGS) entry which is preliminary data.</text>
</comment>
<evidence type="ECO:0000313" key="2">
    <source>
        <dbReference type="Proteomes" id="UP000198287"/>
    </source>
</evidence>
<keyword evidence="2" id="KW-1185">Reference proteome</keyword>
<organism evidence="1 2">
    <name type="scientific">Folsomia candida</name>
    <name type="common">Springtail</name>
    <dbReference type="NCBI Taxonomy" id="158441"/>
    <lineage>
        <taxon>Eukaryota</taxon>
        <taxon>Metazoa</taxon>
        <taxon>Ecdysozoa</taxon>
        <taxon>Arthropoda</taxon>
        <taxon>Hexapoda</taxon>
        <taxon>Collembola</taxon>
        <taxon>Entomobryomorpha</taxon>
        <taxon>Isotomoidea</taxon>
        <taxon>Isotomidae</taxon>
        <taxon>Proisotominae</taxon>
        <taxon>Folsomia</taxon>
    </lineage>
</organism>
<accession>A0A226CWK8</accession>
<dbReference type="AlphaFoldDB" id="A0A226CWK8"/>